<protein>
    <submittedName>
        <fullName evidence="1">Uncharacterized protein</fullName>
    </submittedName>
</protein>
<dbReference type="Proteomes" id="UP000800200">
    <property type="component" value="Unassembled WGS sequence"/>
</dbReference>
<sequence>MGPQGHSLARYCEPLLSCAGAKEDPRYWGSSSSIMTSAQKHASHPNPRNIVALLQECTGCNAIVHLNPVSLVPLLSFTLHSHKYRFPPDLAAISISATDTVEPPSALCDCILIPHISSLLCFPSACLLSAQRSSQPTSTAHTTQSIALEVF</sequence>
<dbReference type="EMBL" id="ML994616">
    <property type="protein sequence ID" value="KAF2191749.1"/>
    <property type="molecule type" value="Genomic_DNA"/>
</dbReference>
<keyword evidence="2" id="KW-1185">Reference proteome</keyword>
<proteinExistence type="predicted"/>
<reference evidence="1" key="1">
    <citation type="journal article" date="2020" name="Stud. Mycol.">
        <title>101 Dothideomycetes genomes: a test case for predicting lifestyles and emergence of pathogens.</title>
        <authorList>
            <person name="Haridas S."/>
            <person name="Albert R."/>
            <person name="Binder M."/>
            <person name="Bloem J."/>
            <person name="Labutti K."/>
            <person name="Salamov A."/>
            <person name="Andreopoulos B."/>
            <person name="Baker S."/>
            <person name="Barry K."/>
            <person name="Bills G."/>
            <person name="Bluhm B."/>
            <person name="Cannon C."/>
            <person name="Castanera R."/>
            <person name="Culley D."/>
            <person name="Daum C."/>
            <person name="Ezra D."/>
            <person name="Gonzalez J."/>
            <person name="Henrissat B."/>
            <person name="Kuo A."/>
            <person name="Liang C."/>
            <person name="Lipzen A."/>
            <person name="Lutzoni F."/>
            <person name="Magnuson J."/>
            <person name="Mondo S."/>
            <person name="Nolan M."/>
            <person name="Ohm R."/>
            <person name="Pangilinan J."/>
            <person name="Park H.-J."/>
            <person name="Ramirez L."/>
            <person name="Alfaro M."/>
            <person name="Sun H."/>
            <person name="Tritt A."/>
            <person name="Yoshinaga Y."/>
            <person name="Zwiers L.-H."/>
            <person name="Turgeon B."/>
            <person name="Goodwin S."/>
            <person name="Spatafora J."/>
            <person name="Crous P."/>
            <person name="Grigoriev I."/>
        </authorList>
    </citation>
    <scope>NUCLEOTIDE SEQUENCE</scope>
    <source>
        <strain evidence="1">CBS 207.26</strain>
    </source>
</reference>
<name>A0A6A6ELZ2_9PEZI</name>
<gene>
    <name evidence="1" type="ORF">K469DRAFT_341538</name>
</gene>
<evidence type="ECO:0000313" key="1">
    <source>
        <dbReference type="EMBL" id="KAF2191749.1"/>
    </source>
</evidence>
<dbReference type="AlphaFoldDB" id="A0A6A6ELZ2"/>
<organism evidence="1 2">
    <name type="scientific">Zopfia rhizophila CBS 207.26</name>
    <dbReference type="NCBI Taxonomy" id="1314779"/>
    <lineage>
        <taxon>Eukaryota</taxon>
        <taxon>Fungi</taxon>
        <taxon>Dikarya</taxon>
        <taxon>Ascomycota</taxon>
        <taxon>Pezizomycotina</taxon>
        <taxon>Dothideomycetes</taxon>
        <taxon>Dothideomycetes incertae sedis</taxon>
        <taxon>Zopfiaceae</taxon>
        <taxon>Zopfia</taxon>
    </lineage>
</organism>
<accession>A0A6A6ELZ2</accession>
<evidence type="ECO:0000313" key="2">
    <source>
        <dbReference type="Proteomes" id="UP000800200"/>
    </source>
</evidence>